<organism evidence="4 5">
    <name type="scientific">Flavobacterium supellecticarium</name>
    <dbReference type="NCBI Taxonomy" id="2565924"/>
    <lineage>
        <taxon>Bacteria</taxon>
        <taxon>Pseudomonadati</taxon>
        <taxon>Bacteroidota</taxon>
        <taxon>Flavobacteriia</taxon>
        <taxon>Flavobacteriales</taxon>
        <taxon>Flavobacteriaceae</taxon>
        <taxon>Flavobacterium</taxon>
    </lineage>
</organism>
<dbReference type="AlphaFoldDB" id="A0A4S4A3L5"/>
<dbReference type="RefSeq" id="WP_136401553.1">
    <property type="nucleotide sequence ID" value="NZ_SSNZ01000001.1"/>
</dbReference>
<comment type="caution">
    <text evidence="4">The sequence shown here is derived from an EMBL/GenBank/DDBJ whole genome shotgun (WGS) entry which is preliminary data.</text>
</comment>
<keyword evidence="1 2" id="KW-0238">DNA-binding</keyword>
<name>A0A4S4A3L5_9FLAO</name>
<dbReference type="OrthoDB" id="1265936at2"/>
<dbReference type="SUPFAM" id="SSF50249">
    <property type="entry name" value="Nucleic acid-binding proteins"/>
    <property type="match status" value="1"/>
</dbReference>
<dbReference type="GO" id="GO:0003697">
    <property type="term" value="F:single-stranded DNA binding"/>
    <property type="evidence" value="ECO:0007669"/>
    <property type="project" value="InterPro"/>
</dbReference>
<dbReference type="PROSITE" id="PS50935">
    <property type="entry name" value="SSB"/>
    <property type="match status" value="1"/>
</dbReference>
<keyword evidence="5" id="KW-1185">Reference proteome</keyword>
<accession>A0A4S4A3L5</accession>
<sequence>MEITGRLTADVMVQTTSANKQVANFSIAENNRYKAKGSTEPVEITNYFACSYWINPNRAKKLQKGTLMQLTGRVGINTYLSNNGEAKGTLTFHVTDFKILAFPKKAQNETPSAQPNLPQEEIDSNDGLPF</sequence>
<dbReference type="InterPro" id="IPR011344">
    <property type="entry name" value="ssDNA-bd"/>
</dbReference>
<feature type="compositionally biased region" description="Polar residues" evidence="3">
    <location>
        <begin position="108"/>
        <end position="117"/>
    </location>
</feature>
<proteinExistence type="predicted"/>
<reference evidence="4 5" key="1">
    <citation type="submission" date="2019-04" db="EMBL/GenBank/DDBJ databases">
        <title>Flavobacterium sp. nov. isolated from construction timber.</title>
        <authorList>
            <person name="Lin S.-Y."/>
            <person name="Chang C.-T."/>
            <person name="Young C.-C."/>
        </authorList>
    </citation>
    <scope>NUCLEOTIDE SEQUENCE [LARGE SCALE GENOMIC DNA]</scope>
    <source>
        <strain evidence="4 5">CC-CTC003</strain>
    </source>
</reference>
<dbReference type="Gene3D" id="2.40.50.140">
    <property type="entry name" value="Nucleic acid-binding proteins"/>
    <property type="match status" value="1"/>
</dbReference>
<evidence type="ECO:0000313" key="4">
    <source>
        <dbReference type="EMBL" id="THF53029.1"/>
    </source>
</evidence>
<gene>
    <name evidence="4" type="ORF">E6C50_02135</name>
</gene>
<dbReference type="InterPro" id="IPR000424">
    <property type="entry name" value="Primosome_PriB/ssb"/>
</dbReference>
<evidence type="ECO:0000256" key="2">
    <source>
        <dbReference type="PIRNR" id="PIRNR002070"/>
    </source>
</evidence>
<dbReference type="EMBL" id="SSNZ01000001">
    <property type="protein sequence ID" value="THF53029.1"/>
    <property type="molecule type" value="Genomic_DNA"/>
</dbReference>
<dbReference type="CDD" id="cd04496">
    <property type="entry name" value="SSB_OBF"/>
    <property type="match status" value="1"/>
</dbReference>
<dbReference type="Proteomes" id="UP000307507">
    <property type="component" value="Unassembled WGS sequence"/>
</dbReference>
<feature type="region of interest" description="Disordered" evidence="3">
    <location>
        <begin position="105"/>
        <end position="130"/>
    </location>
</feature>
<dbReference type="Pfam" id="PF00436">
    <property type="entry name" value="SSB"/>
    <property type="match status" value="1"/>
</dbReference>
<protein>
    <recommendedName>
        <fullName evidence="2">Single-stranded DNA-binding protein</fullName>
    </recommendedName>
</protein>
<dbReference type="PIRSF" id="PIRSF002070">
    <property type="entry name" value="SSB"/>
    <property type="match status" value="1"/>
</dbReference>
<dbReference type="InterPro" id="IPR012340">
    <property type="entry name" value="NA-bd_OB-fold"/>
</dbReference>
<evidence type="ECO:0000256" key="3">
    <source>
        <dbReference type="SAM" id="MobiDB-lite"/>
    </source>
</evidence>
<evidence type="ECO:0000256" key="1">
    <source>
        <dbReference type="ARBA" id="ARBA00023125"/>
    </source>
</evidence>
<dbReference type="GO" id="GO:0006260">
    <property type="term" value="P:DNA replication"/>
    <property type="evidence" value="ECO:0007669"/>
    <property type="project" value="InterPro"/>
</dbReference>
<evidence type="ECO:0000313" key="5">
    <source>
        <dbReference type="Proteomes" id="UP000307507"/>
    </source>
</evidence>